<evidence type="ECO:0000256" key="7">
    <source>
        <dbReference type="ARBA" id="ARBA00022777"/>
    </source>
</evidence>
<reference evidence="15" key="1">
    <citation type="journal article" date="2019" name="Int. J. Syst. Evol. Microbiol.">
        <title>The Global Catalogue of Microorganisms (GCM) 10K type strain sequencing project: providing services to taxonomists for standard genome sequencing and annotation.</title>
        <authorList>
            <consortium name="The Broad Institute Genomics Platform"/>
            <consortium name="The Broad Institute Genome Sequencing Center for Infectious Disease"/>
            <person name="Wu L."/>
            <person name="Ma J."/>
        </authorList>
    </citation>
    <scope>NUCLEOTIDE SEQUENCE [LARGE SCALE GENOMIC DNA]</scope>
    <source>
        <strain evidence="15">CGMCC 4.6997</strain>
    </source>
</reference>
<comment type="caution">
    <text evidence="14">The sequence shown here is derived from an EMBL/GenBank/DDBJ whole genome shotgun (WGS) entry which is preliminary data.</text>
</comment>
<dbReference type="PANTHER" id="PTHR45436:SF5">
    <property type="entry name" value="SENSOR HISTIDINE KINASE TRCS"/>
    <property type="match status" value="1"/>
</dbReference>
<name>A0ABW0NUC8_9MICO</name>
<dbReference type="Gene3D" id="1.10.287.130">
    <property type="match status" value="1"/>
</dbReference>
<dbReference type="Pfam" id="PF00672">
    <property type="entry name" value="HAMP"/>
    <property type="match status" value="1"/>
</dbReference>
<evidence type="ECO:0000256" key="10">
    <source>
        <dbReference type="SAM" id="MobiDB-lite"/>
    </source>
</evidence>
<dbReference type="InterPro" id="IPR029151">
    <property type="entry name" value="Sensor-like_sf"/>
</dbReference>
<keyword evidence="6 11" id="KW-0812">Transmembrane</keyword>
<dbReference type="PROSITE" id="PS50109">
    <property type="entry name" value="HIS_KIN"/>
    <property type="match status" value="1"/>
</dbReference>
<dbReference type="SMART" id="SM00388">
    <property type="entry name" value="HisKA"/>
    <property type="match status" value="1"/>
</dbReference>
<feature type="region of interest" description="Disordered" evidence="10">
    <location>
        <begin position="466"/>
        <end position="516"/>
    </location>
</feature>
<dbReference type="SUPFAM" id="SSF55874">
    <property type="entry name" value="ATPase domain of HSP90 chaperone/DNA topoisomerase II/histidine kinase"/>
    <property type="match status" value="1"/>
</dbReference>
<dbReference type="InterPro" id="IPR005467">
    <property type="entry name" value="His_kinase_dom"/>
</dbReference>
<dbReference type="CDD" id="cd06225">
    <property type="entry name" value="HAMP"/>
    <property type="match status" value="1"/>
</dbReference>
<dbReference type="Pfam" id="PF00512">
    <property type="entry name" value="HisKA"/>
    <property type="match status" value="1"/>
</dbReference>
<comment type="catalytic activity">
    <reaction evidence="1">
        <text>ATP + protein L-histidine = ADP + protein N-phospho-L-histidine.</text>
        <dbReference type="EC" id="2.7.13.3"/>
    </reaction>
</comment>
<evidence type="ECO:0000256" key="3">
    <source>
        <dbReference type="ARBA" id="ARBA00012438"/>
    </source>
</evidence>
<proteinExistence type="predicted"/>
<keyword evidence="8 11" id="KW-1133">Transmembrane helix</keyword>
<dbReference type="Pfam" id="PF02518">
    <property type="entry name" value="HATPase_c"/>
    <property type="match status" value="1"/>
</dbReference>
<dbReference type="Gene3D" id="3.30.565.10">
    <property type="entry name" value="Histidine kinase-like ATPase, C-terminal domain"/>
    <property type="match status" value="1"/>
</dbReference>
<evidence type="ECO:0000256" key="1">
    <source>
        <dbReference type="ARBA" id="ARBA00000085"/>
    </source>
</evidence>
<dbReference type="Gene3D" id="6.10.340.10">
    <property type="match status" value="1"/>
</dbReference>
<dbReference type="CDD" id="cd00075">
    <property type="entry name" value="HATPase"/>
    <property type="match status" value="1"/>
</dbReference>
<evidence type="ECO:0000256" key="9">
    <source>
        <dbReference type="ARBA" id="ARBA00023012"/>
    </source>
</evidence>
<evidence type="ECO:0000256" key="11">
    <source>
        <dbReference type="SAM" id="Phobius"/>
    </source>
</evidence>
<protein>
    <recommendedName>
        <fullName evidence="3">histidine kinase</fullName>
        <ecNumber evidence="3">2.7.13.3</ecNumber>
    </recommendedName>
</protein>
<dbReference type="Proteomes" id="UP001596039">
    <property type="component" value="Unassembled WGS sequence"/>
</dbReference>
<dbReference type="InterPro" id="IPR050428">
    <property type="entry name" value="TCS_sensor_his_kinase"/>
</dbReference>
<feature type="domain" description="Histidine kinase" evidence="12">
    <location>
        <begin position="252"/>
        <end position="452"/>
    </location>
</feature>
<evidence type="ECO:0000259" key="13">
    <source>
        <dbReference type="PROSITE" id="PS50885"/>
    </source>
</evidence>
<feature type="domain" description="HAMP" evidence="13">
    <location>
        <begin position="191"/>
        <end position="244"/>
    </location>
</feature>
<evidence type="ECO:0000256" key="6">
    <source>
        <dbReference type="ARBA" id="ARBA00022692"/>
    </source>
</evidence>
<evidence type="ECO:0000256" key="8">
    <source>
        <dbReference type="ARBA" id="ARBA00022989"/>
    </source>
</evidence>
<dbReference type="InterPro" id="IPR036097">
    <property type="entry name" value="HisK_dim/P_sf"/>
</dbReference>
<keyword evidence="9" id="KW-0902">Two-component regulatory system</keyword>
<evidence type="ECO:0000256" key="5">
    <source>
        <dbReference type="ARBA" id="ARBA00022679"/>
    </source>
</evidence>
<evidence type="ECO:0000256" key="2">
    <source>
        <dbReference type="ARBA" id="ARBA00004236"/>
    </source>
</evidence>
<evidence type="ECO:0000313" key="14">
    <source>
        <dbReference type="EMBL" id="MFC5502928.1"/>
    </source>
</evidence>
<keyword evidence="14" id="KW-0067">ATP-binding</keyword>
<feature type="transmembrane region" description="Helical" evidence="11">
    <location>
        <begin position="168"/>
        <end position="189"/>
    </location>
</feature>
<evidence type="ECO:0000259" key="12">
    <source>
        <dbReference type="PROSITE" id="PS50109"/>
    </source>
</evidence>
<keyword evidence="15" id="KW-1185">Reference proteome</keyword>
<dbReference type="InterPro" id="IPR003660">
    <property type="entry name" value="HAMP_dom"/>
</dbReference>
<evidence type="ECO:0000313" key="15">
    <source>
        <dbReference type="Proteomes" id="UP001596039"/>
    </source>
</evidence>
<dbReference type="InterPro" id="IPR003594">
    <property type="entry name" value="HATPase_dom"/>
</dbReference>
<dbReference type="EMBL" id="JBHSMG010000003">
    <property type="protein sequence ID" value="MFC5502928.1"/>
    <property type="molecule type" value="Genomic_DNA"/>
</dbReference>
<dbReference type="SUPFAM" id="SSF158472">
    <property type="entry name" value="HAMP domain-like"/>
    <property type="match status" value="1"/>
</dbReference>
<accession>A0ABW0NUC8</accession>
<dbReference type="SMART" id="SM00304">
    <property type="entry name" value="HAMP"/>
    <property type="match status" value="1"/>
</dbReference>
<feature type="compositionally biased region" description="Low complexity" evidence="10">
    <location>
        <begin position="495"/>
        <end position="505"/>
    </location>
</feature>
<keyword evidence="14" id="KW-0547">Nucleotide-binding</keyword>
<dbReference type="SUPFAM" id="SSF103190">
    <property type="entry name" value="Sensory domain-like"/>
    <property type="match status" value="1"/>
</dbReference>
<keyword evidence="4" id="KW-0597">Phosphoprotein</keyword>
<sequence length="516" mass="53550">MTWRFMVALMGVTAVVLLVLLVPLSGYLASTEHDRITTALERDAFVLAGRSEQPLETPSESGRAAITELARTYRASSDNARIVVTDAQGIAIVTSDDDTTAVGSSYASRPEIATALTGQIANGTRYSKTLSEELLYVAVPVLSGDRVLGAVRLTYPAGVVDSAVNSKVAALGIVAVTTVVLAGAIGLILSRTVTRRLRQLTELTERFAEGDLAVRAEERTGAPELRSLSRSFNAMAERLASALDQQRRFAADASHQLRTPLTALRLRLERARELVGVDPAESVARIAAAESEADRLETLVEGLLQLSRGEGSIAAVAPTDIAAIARDRVEHWRALGEESGVTVGYEGAASAVVLASAPAVEQIVDNYIDNALGVSPSGSRLTVRVDAGAHGATLHVLDAGPGMATADLDRAFDRFWRGGRTGGGSGLGLSIVAQLAGASGATVRLANRPGGGLDAQADFLAGWVPERARGPRDGHDRRHGSATTAADAPGSTPDAQSGTQSSTTPGTPPGDDGGAA</sequence>
<keyword evidence="11" id="KW-0472">Membrane</keyword>
<dbReference type="SMART" id="SM00387">
    <property type="entry name" value="HATPase_c"/>
    <property type="match status" value="1"/>
</dbReference>
<dbReference type="EC" id="2.7.13.3" evidence="3"/>
<dbReference type="InterPro" id="IPR003661">
    <property type="entry name" value="HisK_dim/P_dom"/>
</dbReference>
<gene>
    <name evidence="14" type="ORF">ACFPJ4_11820</name>
</gene>
<keyword evidence="5" id="KW-0808">Transferase</keyword>
<dbReference type="RefSeq" id="WP_386740646.1">
    <property type="nucleotide sequence ID" value="NZ_JBHSMG010000003.1"/>
</dbReference>
<dbReference type="PANTHER" id="PTHR45436">
    <property type="entry name" value="SENSOR HISTIDINE KINASE YKOH"/>
    <property type="match status" value="1"/>
</dbReference>
<dbReference type="Gene3D" id="3.30.450.20">
    <property type="entry name" value="PAS domain"/>
    <property type="match status" value="1"/>
</dbReference>
<comment type="subcellular location">
    <subcellularLocation>
        <location evidence="2">Cell membrane</location>
    </subcellularLocation>
</comment>
<dbReference type="PROSITE" id="PS50885">
    <property type="entry name" value="HAMP"/>
    <property type="match status" value="1"/>
</dbReference>
<dbReference type="SUPFAM" id="SSF47384">
    <property type="entry name" value="Homodimeric domain of signal transducing histidine kinase"/>
    <property type="match status" value="1"/>
</dbReference>
<feature type="compositionally biased region" description="Basic and acidic residues" evidence="10">
    <location>
        <begin position="466"/>
        <end position="476"/>
    </location>
</feature>
<dbReference type="GO" id="GO:0005524">
    <property type="term" value="F:ATP binding"/>
    <property type="evidence" value="ECO:0007669"/>
    <property type="project" value="UniProtKB-KW"/>
</dbReference>
<keyword evidence="7" id="KW-0418">Kinase</keyword>
<evidence type="ECO:0000256" key="4">
    <source>
        <dbReference type="ARBA" id="ARBA00022553"/>
    </source>
</evidence>
<dbReference type="CDD" id="cd00082">
    <property type="entry name" value="HisKA"/>
    <property type="match status" value="1"/>
</dbReference>
<organism evidence="14 15">
    <name type="scientific">Lysinimonas soli</name>
    <dbReference type="NCBI Taxonomy" id="1074233"/>
    <lineage>
        <taxon>Bacteria</taxon>
        <taxon>Bacillati</taxon>
        <taxon>Actinomycetota</taxon>
        <taxon>Actinomycetes</taxon>
        <taxon>Micrococcales</taxon>
        <taxon>Microbacteriaceae</taxon>
        <taxon>Lysinimonas</taxon>
    </lineage>
</organism>
<dbReference type="InterPro" id="IPR036890">
    <property type="entry name" value="HATPase_C_sf"/>
</dbReference>